<feature type="compositionally biased region" description="Acidic residues" evidence="1">
    <location>
        <begin position="499"/>
        <end position="510"/>
    </location>
</feature>
<proteinExistence type="predicted"/>
<dbReference type="Proteomes" id="UP001219525">
    <property type="component" value="Unassembled WGS sequence"/>
</dbReference>
<comment type="caution">
    <text evidence="2">The sequence shown here is derived from an EMBL/GenBank/DDBJ whole genome shotgun (WGS) entry which is preliminary data.</text>
</comment>
<feature type="region of interest" description="Disordered" evidence="1">
    <location>
        <begin position="486"/>
        <end position="515"/>
    </location>
</feature>
<dbReference type="AlphaFoldDB" id="A0AAD6VF08"/>
<evidence type="ECO:0000256" key="1">
    <source>
        <dbReference type="SAM" id="MobiDB-lite"/>
    </source>
</evidence>
<evidence type="ECO:0000313" key="2">
    <source>
        <dbReference type="EMBL" id="KAJ7207962.1"/>
    </source>
</evidence>
<sequence>MSEFSSNAAEKSHKPPKPPKPPIWAHLYCVDKWARFCGDTPAVNTINDPSEGRAYRKLKNAADAIAFICATARDASSVSACAIETSIGDDGEATYTIRISQNSGVSSTTLKDLRSLLNGIASKTDECNTQDGLRALKDSVRADIVVRSEAKIRDVVTADRMRFSEWCKWPTANPDLPLLSRLPPAVQDTFKSCISRLCNQQTSFQQMVEAADIFESIIYVLDLKAKSESGLAVVSNNIPDDIRRYVSHLARYSTAAEHVVECFKFLRRTCQRPNASTFTIQCVPLLDSLRLGSAADDEEPINIETYLRDNFNVPYKSLLPNKGSQARDSWTAARNRKCSFLHTELQLAMFYCLNPDLLPVAGYIGVSKRCCGLCAFVLKYILSILLCALSELICIRALQKDASADARYSVDIAGPPLLFSIRGTHGGLTTQWTFPDITRFPNDTSLSDLGKAKLQKRLDLIRDDLSMELKGKVRDILEHIIDKPEKRRGAESDGLFSAEESDEEQDDPEDPQVRAHRVIAAKAKRYLIV</sequence>
<reference evidence="2" key="1">
    <citation type="submission" date="2023-03" db="EMBL/GenBank/DDBJ databases">
        <title>Massive genome expansion in bonnet fungi (Mycena s.s.) driven by repeated elements and novel gene families across ecological guilds.</title>
        <authorList>
            <consortium name="Lawrence Berkeley National Laboratory"/>
            <person name="Harder C.B."/>
            <person name="Miyauchi S."/>
            <person name="Viragh M."/>
            <person name="Kuo A."/>
            <person name="Thoen E."/>
            <person name="Andreopoulos B."/>
            <person name="Lu D."/>
            <person name="Skrede I."/>
            <person name="Drula E."/>
            <person name="Henrissat B."/>
            <person name="Morin E."/>
            <person name="Kohler A."/>
            <person name="Barry K."/>
            <person name="LaButti K."/>
            <person name="Morin E."/>
            <person name="Salamov A."/>
            <person name="Lipzen A."/>
            <person name="Mereny Z."/>
            <person name="Hegedus B."/>
            <person name="Baldrian P."/>
            <person name="Stursova M."/>
            <person name="Weitz H."/>
            <person name="Taylor A."/>
            <person name="Grigoriev I.V."/>
            <person name="Nagy L.G."/>
            <person name="Martin F."/>
            <person name="Kauserud H."/>
        </authorList>
    </citation>
    <scope>NUCLEOTIDE SEQUENCE</scope>
    <source>
        <strain evidence="2">9144</strain>
    </source>
</reference>
<accession>A0AAD6VF08</accession>
<evidence type="ECO:0000313" key="3">
    <source>
        <dbReference type="Proteomes" id="UP001219525"/>
    </source>
</evidence>
<keyword evidence="3" id="KW-1185">Reference proteome</keyword>
<dbReference type="EMBL" id="JARJCW010000035">
    <property type="protein sequence ID" value="KAJ7207962.1"/>
    <property type="molecule type" value="Genomic_DNA"/>
</dbReference>
<protein>
    <submittedName>
        <fullName evidence="2">Uncharacterized protein</fullName>
    </submittedName>
</protein>
<gene>
    <name evidence="2" type="ORF">GGX14DRAFT_396160</name>
</gene>
<organism evidence="2 3">
    <name type="scientific">Mycena pura</name>
    <dbReference type="NCBI Taxonomy" id="153505"/>
    <lineage>
        <taxon>Eukaryota</taxon>
        <taxon>Fungi</taxon>
        <taxon>Dikarya</taxon>
        <taxon>Basidiomycota</taxon>
        <taxon>Agaricomycotina</taxon>
        <taxon>Agaricomycetes</taxon>
        <taxon>Agaricomycetidae</taxon>
        <taxon>Agaricales</taxon>
        <taxon>Marasmiineae</taxon>
        <taxon>Mycenaceae</taxon>
        <taxon>Mycena</taxon>
    </lineage>
</organism>
<name>A0AAD6VF08_9AGAR</name>
<dbReference type="InterPro" id="IPR027796">
    <property type="entry name" value="OTT_1508_deam-like"/>
</dbReference>
<dbReference type="Pfam" id="PF14441">
    <property type="entry name" value="OTT_1508_deam"/>
    <property type="match status" value="1"/>
</dbReference>